<keyword evidence="1" id="KW-0472">Membrane</keyword>
<dbReference type="AlphaFoldDB" id="A0A4R7BTC3"/>
<keyword evidence="1" id="KW-1133">Transmembrane helix</keyword>
<dbReference type="RefSeq" id="WP_166652525.1">
    <property type="nucleotide sequence ID" value="NZ_SNZR01000014.1"/>
</dbReference>
<accession>A0A4R7BTC3</accession>
<name>A0A4R7BTC3_9HYPH</name>
<evidence type="ECO:0000313" key="2">
    <source>
        <dbReference type="EMBL" id="TDR88970.1"/>
    </source>
</evidence>
<sequence length="56" mass="6252">MDKVVIVVSMLAVLFLVGRAMPGRRWPVVIAATLAVVVLVVMAEQNGYWPTNWKVR</sequence>
<organism evidence="2 3">
    <name type="scientific">Enterovirga rhinocerotis</name>
    <dbReference type="NCBI Taxonomy" id="1339210"/>
    <lineage>
        <taxon>Bacteria</taxon>
        <taxon>Pseudomonadati</taxon>
        <taxon>Pseudomonadota</taxon>
        <taxon>Alphaproteobacteria</taxon>
        <taxon>Hyphomicrobiales</taxon>
        <taxon>Methylobacteriaceae</taxon>
        <taxon>Enterovirga</taxon>
    </lineage>
</organism>
<reference evidence="2 3" key="1">
    <citation type="submission" date="2019-03" db="EMBL/GenBank/DDBJ databases">
        <title>Genomic Encyclopedia of Type Strains, Phase IV (KMG-IV): sequencing the most valuable type-strain genomes for metagenomic binning, comparative biology and taxonomic classification.</title>
        <authorList>
            <person name="Goeker M."/>
        </authorList>
    </citation>
    <scope>NUCLEOTIDE SEQUENCE [LARGE SCALE GENOMIC DNA]</scope>
    <source>
        <strain evidence="2 3">DSM 25903</strain>
    </source>
</reference>
<gene>
    <name evidence="2" type="ORF">EV668_3455</name>
</gene>
<comment type="caution">
    <text evidence="2">The sequence shown here is derived from an EMBL/GenBank/DDBJ whole genome shotgun (WGS) entry which is preliminary data.</text>
</comment>
<protein>
    <submittedName>
        <fullName evidence="2">Uncharacterized protein</fullName>
    </submittedName>
</protein>
<evidence type="ECO:0000313" key="3">
    <source>
        <dbReference type="Proteomes" id="UP000295122"/>
    </source>
</evidence>
<evidence type="ECO:0000256" key="1">
    <source>
        <dbReference type="SAM" id="Phobius"/>
    </source>
</evidence>
<dbReference type="EMBL" id="SNZR01000014">
    <property type="protein sequence ID" value="TDR88970.1"/>
    <property type="molecule type" value="Genomic_DNA"/>
</dbReference>
<keyword evidence="1" id="KW-0812">Transmembrane</keyword>
<dbReference type="Proteomes" id="UP000295122">
    <property type="component" value="Unassembled WGS sequence"/>
</dbReference>
<proteinExistence type="predicted"/>
<feature type="transmembrane region" description="Helical" evidence="1">
    <location>
        <begin position="30"/>
        <end position="49"/>
    </location>
</feature>
<keyword evidence="3" id="KW-1185">Reference proteome</keyword>